<dbReference type="InterPro" id="IPR002921">
    <property type="entry name" value="Fungal_lipase-type"/>
</dbReference>
<dbReference type="InterPro" id="IPR051218">
    <property type="entry name" value="Sec_MonoDiacylglyc_Lipase"/>
</dbReference>
<organism evidence="2 3">
    <name type="scientific">Paenibacillus radicis</name>
    <name type="common">ex Gao et al. 2016</name>
    <dbReference type="NCBI Taxonomy" id="1737354"/>
    <lineage>
        <taxon>Bacteria</taxon>
        <taxon>Bacillati</taxon>
        <taxon>Bacillota</taxon>
        <taxon>Bacilli</taxon>
        <taxon>Bacillales</taxon>
        <taxon>Paenibacillaceae</taxon>
        <taxon>Paenibacillus</taxon>
    </lineage>
</organism>
<proteinExistence type="predicted"/>
<name>A0A917MA26_9BACL</name>
<accession>A0A917MA26</accession>
<evidence type="ECO:0000259" key="1">
    <source>
        <dbReference type="Pfam" id="PF01764"/>
    </source>
</evidence>
<evidence type="ECO:0000313" key="2">
    <source>
        <dbReference type="EMBL" id="GGG88674.1"/>
    </source>
</evidence>
<protein>
    <submittedName>
        <fullName evidence="2">Lipase</fullName>
    </submittedName>
</protein>
<evidence type="ECO:0000313" key="3">
    <source>
        <dbReference type="Proteomes" id="UP000600247"/>
    </source>
</evidence>
<sequence>MTNNAVQEQWAIFLAAICEQTYAQYTNNDGFFVVPSNYSLVDTIHAQSISHVWERFGFILESENDIIIAFRGTSSTNDWIADVLASQIKFPYLPEEDCLTHHGFTEIYSSAREQVVACLGDLSPDKNLYITGHSLGAALSTLCAVDVAANTNHTAPQLFTYGSPRVGDPEFATVFTTYVPNSYRLANLYDIVTYAPPAVYKLPMQEKKYYYSHVPTLVSLSFQHGSIKANHMVGSYFAELSKLQPIFTAELCTANPGFCPNVEIIPEK</sequence>
<dbReference type="Gene3D" id="3.40.50.1820">
    <property type="entry name" value="alpha/beta hydrolase"/>
    <property type="match status" value="1"/>
</dbReference>
<keyword evidence="3" id="KW-1185">Reference proteome</keyword>
<comment type="caution">
    <text evidence="2">The sequence shown here is derived from an EMBL/GenBank/DDBJ whole genome shotgun (WGS) entry which is preliminary data.</text>
</comment>
<dbReference type="GO" id="GO:0006629">
    <property type="term" value="P:lipid metabolic process"/>
    <property type="evidence" value="ECO:0007669"/>
    <property type="project" value="InterPro"/>
</dbReference>
<feature type="domain" description="Fungal lipase-type" evidence="1">
    <location>
        <begin position="67"/>
        <end position="198"/>
    </location>
</feature>
<reference evidence="2 3" key="1">
    <citation type="journal article" date="2014" name="Int. J. Syst. Evol. Microbiol.">
        <title>Complete genome sequence of Corynebacterium casei LMG S-19264T (=DSM 44701T), isolated from a smear-ripened cheese.</title>
        <authorList>
            <consortium name="US DOE Joint Genome Institute (JGI-PGF)"/>
            <person name="Walter F."/>
            <person name="Albersmeier A."/>
            <person name="Kalinowski J."/>
            <person name="Ruckert C."/>
        </authorList>
    </citation>
    <scope>NUCLEOTIDE SEQUENCE [LARGE SCALE GENOMIC DNA]</scope>
    <source>
        <strain evidence="2 3">CGMCC 1.15286</strain>
    </source>
</reference>
<dbReference type="Proteomes" id="UP000600247">
    <property type="component" value="Unassembled WGS sequence"/>
</dbReference>
<dbReference type="CDD" id="cd00519">
    <property type="entry name" value="Lipase_3"/>
    <property type="match status" value="1"/>
</dbReference>
<dbReference type="AlphaFoldDB" id="A0A917MA26"/>
<dbReference type="SUPFAM" id="SSF53474">
    <property type="entry name" value="alpha/beta-Hydrolases"/>
    <property type="match status" value="1"/>
</dbReference>
<dbReference type="PANTHER" id="PTHR45856:SF24">
    <property type="entry name" value="FUNGAL LIPASE-LIKE DOMAIN-CONTAINING PROTEIN"/>
    <property type="match status" value="1"/>
</dbReference>
<dbReference type="EMBL" id="BMHY01000020">
    <property type="protein sequence ID" value="GGG88674.1"/>
    <property type="molecule type" value="Genomic_DNA"/>
</dbReference>
<gene>
    <name evidence="2" type="ORF">GCM10010918_54110</name>
</gene>
<dbReference type="RefSeq" id="WP_188892805.1">
    <property type="nucleotide sequence ID" value="NZ_BMHY01000020.1"/>
</dbReference>
<dbReference type="InterPro" id="IPR029058">
    <property type="entry name" value="AB_hydrolase_fold"/>
</dbReference>
<dbReference type="PANTHER" id="PTHR45856">
    <property type="entry name" value="ALPHA/BETA-HYDROLASES SUPERFAMILY PROTEIN"/>
    <property type="match status" value="1"/>
</dbReference>
<dbReference type="Pfam" id="PF01764">
    <property type="entry name" value="Lipase_3"/>
    <property type="match status" value="1"/>
</dbReference>